<reference evidence="1 2" key="1">
    <citation type="submission" date="2015-07" db="EMBL/GenBank/DDBJ databases">
        <title>Comparative genomics of the Sigatoka disease complex on banana suggests a link between parallel evolutionary changes in Pseudocercospora fijiensis and Pseudocercospora eumusae and increased virulence on the banana host.</title>
        <authorList>
            <person name="Chang T.-C."/>
            <person name="Salvucci A."/>
            <person name="Crous P.W."/>
            <person name="Stergiopoulos I."/>
        </authorList>
    </citation>
    <scope>NUCLEOTIDE SEQUENCE [LARGE SCALE GENOMIC DNA]</scope>
    <source>
        <strain evidence="1 2">CBS 116634</strain>
    </source>
</reference>
<comment type="caution">
    <text evidence="1">The sequence shown here is derived from an EMBL/GenBank/DDBJ whole genome shotgun (WGS) entry which is preliminary data.</text>
</comment>
<proteinExistence type="predicted"/>
<organism evidence="1 2">
    <name type="scientific">Pseudocercospora musae</name>
    <dbReference type="NCBI Taxonomy" id="113226"/>
    <lineage>
        <taxon>Eukaryota</taxon>
        <taxon>Fungi</taxon>
        <taxon>Dikarya</taxon>
        <taxon>Ascomycota</taxon>
        <taxon>Pezizomycotina</taxon>
        <taxon>Dothideomycetes</taxon>
        <taxon>Dothideomycetidae</taxon>
        <taxon>Mycosphaerellales</taxon>
        <taxon>Mycosphaerellaceae</taxon>
        <taxon>Pseudocercospora</taxon>
    </lineage>
</organism>
<name>A0A139INE9_9PEZI</name>
<evidence type="ECO:0000313" key="2">
    <source>
        <dbReference type="Proteomes" id="UP000073492"/>
    </source>
</evidence>
<gene>
    <name evidence="1" type="ORF">AC579_3784</name>
</gene>
<dbReference type="EMBL" id="LFZO01000039">
    <property type="protein sequence ID" value="KXT16328.1"/>
    <property type="molecule type" value="Genomic_DNA"/>
</dbReference>
<evidence type="ECO:0000313" key="1">
    <source>
        <dbReference type="EMBL" id="KXT16328.1"/>
    </source>
</evidence>
<dbReference type="Proteomes" id="UP000073492">
    <property type="component" value="Unassembled WGS sequence"/>
</dbReference>
<keyword evidence="2" id="KW-1185">Reference proteome</keyword>
<protein>
    <submittedName>
        <fullName evidence="1">Uncharacterized protein</fullName>
    </submittedName>
</protein>
<sequence length="138" mass="15588">MASLPHSGPLLRYCETNKISARIHARLILLLVNRTTPDSSTRYAQIDEIYCQRGSRLGFSSLPETTHGKWRVLWPALDDTAIHELVLALHHGEATDQGQGRAAQERARPAVDAALWRSRMHCRMRSQAEDEFFSGHAE</sequence>
<accession>A0A139INE9</accession>
<dbReference type="AlphaFoldDB" id="A0A139INE9"/>